<dbReference type="SUPFAM" id="SSF48592">
    <property type="entry name" value="GroEL equatorial domain-like"/>
    <property type="match status" value="1"/>
</dbReference>
<accession>A0A9D5D852</accession>
<dbReference type="InterPro" id="IPR002423">
    <property type="entry name" value="Cpn60/GroEL/TCP-1"/>
</dbReference>
<gene>
    <name evidence="2" type="ORF">J5N97_004920</name>
</gene>
<organism evidence="2 3">
    <name type="scientific">Dioscorea zingiberensis</name>
    <dbReference type="NCBI Taxonomy" id="325984"/>
    <lineage>
        <taxon>Eukaryota</taxon>
        <taxon>Viridiplantae</taxon>
        <taxon>Streptophyta</taxon>
        <taxon>Embryophyta</taxon>
        <taxon>Tracheophyta</taxon>
        <taxon>Spermatophyta</taxon>
        <taxon>Magnoliopsida</taxon>
        <taxon>Liliopsida</taxon>
        <taxon>Dioscoreales</taxon>
        <taxon>Dioscoreaceae</taxon>
        <taxon>Dioscorea</taxon>
    </lineage>
</organism>
<dbReference type="Pfam" id="PF00118">
    <property type="entry name" value="Cpn60_TCP1"/>
    <property type="match status" value="1"/>
</dbReference>
<reference evidence="2" key="1">
    <citation type="submission" date="2021-03" db="EMBL/GenBank/DDBJ databases">
        <authorList>
            <person name="Li Z."/>
            <person name="Yang C."/>
        </authorList>
    </citation>
    <scope>NUCLEOTIDE SEQUENCE</scope>
    <source>
        <strain evidence="2">Dzin_1.0</strain>
        <tissue evidence="2">Leaf</tissue>
    </source>
</reference>
<protein>
    <recommendedName>
        <fullName evidence="1">Factor of DNA methylation 1-5/IDN2 domain-containing protein</fullName>
    </recommendedName>
</protein>
<dbReference type="InterPro" id="IPR005379">
    <property type="entry name" value="FDM1-5/IDN2_XH"/>
</dbReference>
<feature type="domain" description="Factor of DNA methylation 1-5/IDN2" evidence="1">
    <location>
        <begin position="20"/>
        <end position="142"/>
    </location>
</feature>
<proteinExistence type="predicted"/>
<comment type="caution">
    <text evidence="2">The sequence shown here is derived from an EMBL/GenBank/DDBJ whole genome shotgun (WGS) entry which is preliminary data.</text>
</comment>
<dbReference type="Pfam" id="PF03469">
    <property type="entry name" value="XH"/>
    <property type="match status" value="1"/>
</dbReference>
<sequence length="222" mass="24939">MQGLQGFGGFLSGWTKIGIKRMGELHPKPFRVACKERYSVDEAAKKAAELYSVWQNEIKQPSWQPYKIVDIDGVKREVIDEDDAKLRNLRIELGDDVYNAVTNALMEINEYNPSGRFVVPELWNFKHGRKATMAEVIKYVFNYGGVLSANGIKKIGADMIKQALSYPSKLIVKNAGMNVKVVVEKILSAKDFRYGYNAAKNCYEDLIPAGILDPTKCVRVGL</sequence>
<evidence type="ECO:0000313" key="3">
    <source>
        <dbReference type="Proteomes" id="UP001085076"/>
    </source>
</evidence>
<name>A0A9D5D852_9LILI</name>
<keyword evidence="3" id="KW-1185">Reference proteome</keyword>
<dbReference type="Gene3D" id="1.10.560.10">
    <property type="entry name" value="GroEL-like equatorial domain"/>
    <property type="match status" value="1"/>
</dbReference>
<reference evidence="2" key="2">
    <citation type="journal article" date="2022" name="Hortic Res">
        <title>The genome of Dioscorea zingiberensis sheds light on the biosynthesis, origin and evolution of the medicinally important diosgenin saponins.</title>
        <authorList>
            <person name="Li Y."/>
            <person name="Tan C."/>
            <person name="Li Z."/>
            <person name="Guo J."/>
            <person name="Li S."/>
            <person name="Chen X."/>
            <person name="Wang C."/>
            <person name="Dai X."/>
            <person name="Yang H."/>
            <person name="Song W."/>
            <person name="Hou L."/>
            <person name="Xu J."/>
            <person name="Tong Z."/>
            <person name="Xu A."/>
            <person name="Yuan X."/>
            <person name="Wang W."/>
            <person name="Yang Q."/>
            <person name="Chen L."/>
            <person name="Sun Z."/>
            <person name="Wang K."/>
            <person name="Pan B."/>
            <person name="Chen J."/>
            <person name="Bao Y."/>
            <person name="Liu F."/>
            <person name="Qi X."/>
            <person name="Gang D.R."/>
            <person name="Wen J."/>
            <person name="Li J."/>
        </authorList>
    </citation>
    <scope>NUCLEOTIDE SEQUENCE</scope>
    <source>
        <strain evidence="2">Dzin_1.0</strain>
    </source>
</reference>
<dbReference type="InterPro" id="IPR027413">
    <property type="entry name" value="GROEL-like_equatorial_sf"/>
</dbReference>
<dbReference type="InterPro" id="IPR045177">
    <property type="entry name" value="FDM1-5/IDN2"/>
</dbReference>
<dbReference type="PANTHER" id="PTHR21596">
    <property type="entry name" value="RIBONUCLEASE P SUBUNIT P38"/>
    <property type="match status" value="1"/>
</dbReference>
<dbReference type="GO" id="GO:0080188">
    <property type="term" value="P:gene silencing by siRNA-directed DNA methylation"/>
    <property type="evidence" value="ECO:0007669"/>
    <property type="project" value="InterPro"/>
</dbReference>
<dbReference type="Proteomes" id="UP001085076">
    <property type="component" value="Miscellaneous, Linkage group lg01"/>
</dbReference>
<dbReference type="PANTHER" id="PTHR21596:SF51">
    <property type="entry name" value="OS01G0147700 PROTEIN"/>
    <property type="match status" value="1"/>
</dbReference>
<dbReference type="OrthoDB" id="1892195at2759"/>
<dbReference type="AlphaFoldDB" id="A0A9D5D852"/>
<evidence type="ECO:0000259" key="1">
    <source>
        <dbReference type="Pfam" id="PF03469"/>
    </source>
</evidence>
<dbReference type="EMBL" id="JAGGNH010000001">
    <property type="protein sequence ID" value="KAJ0986564.1"/>
    <property type="molecule type" value="Genomic_DNA"/>
</dbReference>
<evidence type="ECO:0000313" key="2">
    <source>
        <dbReference type="EMBL" id="KAJ0986564.1"/>
    </source>
</evidence>